<dbReference type="PANTHER" id="PTHR38793:SF3">
    <property type="entry name" value="SMODS AND SLOG-ASSOCIATING 2TM EFFECTOR DOMAIN-CONTAINING PROTEIN"/>
    <property type="match status" value="1"/>
</dbReference>
<feature type="compositionally biased region" description="Polar residues" evidence="1">
    <location>
        <begin position="1"/>
        <end position="11"/>
    </location>
</feature>
<keyword evidence="2" id="KW-0812">Transmembrane</keyword>
<evidence type="ECO:0000313" key="5">
    <source>
        <dbReference type="Proteomes" id="UP001345013"/>
    </source>
</evidence>
<dbReference type="EMBL" id="JAVRRG010000018">
    <property type="protein sequence ID" value="KAK5097344.1"/>
    <property type="molecule type" value="Genomic_DNA"/>
</dbReference>
<dbReference type="NCBIfam" id="NF033635">
    <property type="entry name" value="SLATT_fungal"/>
    <property type="match status" value="1"/>
</dbReference>
<reference evidence="4 5" key="1">
    <citation type="submission" date="2023-08" db="EMBL/GenBank/DDBJ databases">
        <title>Black Yeasts Isolated from many extreme environments.</title>
        <authorList>
            <person name="Coleine C."/>
            <person name="Stajich J.E."/>
            <person name="Selbmann L."/>
        </authorList>
    </citation>
    <scope>NUCLEOTIDE SEQUENCE [LARGE SCALE GENOMIC DNA]</scope>
    <source>
        <strain evidence="4 5">CCFEE 5885</strain>
    </source>
</reference>
<organism evidence="4 5">
    <name type="scientific">Lithohypha guttulata</name>
    <dbReference type="NCBI Taxonomy" id="1690604"/>
    <lineage>
        <taxon>Eukaryota</taxon>
        <taxon>Fungi</taxon>
        <taxon>Dikarya</taxon>
        <taxon>Ascomycota</taxon>
        <taxon>Pezizomycotina</taxon>
        <taxon>Eurotiomycetes</taxon>
        <taxon>Chaetothyriomycetidae</taxon>
        <taxon>Chaetothyriales</taxon>
        <taxon>Trichomeriaceae</taxon>
        <taxon>Lithohypha</taxon>
    </lineage>
</organism>
<feature type="region of interest" description="Disordered" evidence="1">
    <location>
        <begin position="1"/>
        <end position="113"/>
    </location>
</feature>
<feature type="compositionally biased region" description="Basic and acidic residues" evidence="1">
    <location>
        <begin position="96"/>
        <end position="110"/>
    </location>
</feature>
<gene>
    <name evidence="4" type="ORF">LTR24_002213</name>
</gene>
<dbReference type="PANTHER" id="PTHR38793">
    <property type="entry name" value="SLATT_FUNGAL DOMAIN-CONTAINING PROTEIN-RELATED"/>
    <property type="match status" value="1"/>
</dbReference>
<feature type="compositionally biased region" description="Basic and acidic residues" evidence="1">
    <location>
        <begin position="78"/>
        <end position="87"/>
    </location>
</feature>
<protein>
    <recommendedName>
        <fullName evidence="3">SMODS and SLOG-associating 2TM effector domain-containing protein</fullName>
    </recommendedName>
</protein>
<feature type="transmembrane region" description="Helical" evidence="2">
    <location>
        <begin position="166"/>
        <end position="190"/>
    </location>
</feature>
<dbReference type="Pfam" id="PF18142">
    <property type="entry name" value="SLATT_fungal"/>
    <property type="match status" value="1"/>
</dbReference>
<dbReference type="InterPro" id="IPR041622">
    <property type="entry name" value="SLATT_fungi"/>
</dbReference>
<keyword evidence="2" id="KW-1133">Transmembrane helix</keyword>
<evidence type="ECO:0000256" key="2">
    <source>
        <dbReference type="SAM" id="Phobius"/>
    </source>
</evidence>
<keyword evidence="5" id="KW-1185">Reference proteome</keyword>
<accession>A0ABR0KJD6</accession>
<name>A0ABR0KJD6_9EURO</name>
<proteinExistence type="predicted"/>
<comment type="caution">
    <text evidence="4">The sequence shown here is derived from an EMBL/GenBank/DDBJ whole genome shotgun (WGS) entry which is preliminary data.</text>
</comment>
<feature type="domain" description="SMODS and SLOG-associating 2TM effector" evidence="3">
    <location>
        <begin position="153"/>
        <end position="270"/>
    </location>
</feature>
<evidence type="ECO:0000256" key="1">
    <source>
        <dbReference type="SAM" id="MobiDB-lite"/>
    </source>
</evidence>
<evidence type="ECO:0000259" key="3">
    <source>
        <dbReference type="Pfam" id="PF18142"/>
    </source>
</evidence>
<sequence>MPGGSRHTSQPDVDLPDLDLEKCPLEQRVRRDETQHQQHDGQQHQSGLQKRHGLQQQNAPKQDGSHASSDDPGSANTKVEKTSKQEQPKQSVFEAPRVEDIDPAADRIATDDTSPLTPDHFYELMGLQQPRSAEELNTKLRKLALHNGLYKTIWNELQWVQYKYKIFAIATYVLMTLQLLISAVFIILGSLRRVEAHTAIAVLGAISTVIGGVLALMKGNGLPHRLREARNQMQYVVFEAEELFWDFRAGKHILYEDIKKLREDYLRVMEQLRMNHPDSYSKAAGNIMSGSSVTKTKVWRK</sequence>
<dbReference type="Proteomes" id="UP001345013">
    <property type="component" value="Unassembled WGS sequence"/>
</dbReference>
<evidence type="ECO:0000313" key="4">
    <source>
        <dbReference type="EMBL" id="KAK5097344.1"/>
    </source>
</evidence>
<feature type="transmembrane region" description="Helical" evidence="2">
    <location>
        <begin position="196"/>
        <end position="217"/>
    </location>
</feature>
<keyword evidence="2" id="KW-0472">Membrane</keyword>
<feature type="compositionally biased region" description="Basic and acidic residues" evidence="1">
    <location>
        <begin position="19"/>
        <end position="42"/>
    </location>
</feature>